<organism evidence="1 2">
    <name type="scientific">Cinchona calisaya</name>
    <dbReference type="NCBI Taxonomy" id="153742"/>
    <lineage>
        <taxon>Eukaryota</taxon>
        <taxon>Viridiplantae</taxon>
        <taxon>Streptophyta</taxon>
        <taxon>Embryophyta</taxon>
        <taxon>Tracheophyta</taxon>
        <taxon>Spermatophyta</taxon>
        <taxon>Magnoliopsida</taxon>
        <taxon>eudicotyledons</taxon>
        <taxon>Gunneridae</taxon>
        <taxon>Pentapetalae</taxon>
        <taxon>asterids</taxon>
        <taxon>lamiids</taxon>
        <taxon>Gentianales</taxon>
        <taxon>Rubiaceae</taxon>
        <taxon>Cinchonoideae</taxon>
        <taxon>Cinchoneae</taxon>
        <taxon>Cinchona</taxon>
    </lineage>
</organism>
<dbReference type="EMBL" id="JBJUIK010000006">
    <property type="protein sequence ID" value="KAL3525185.1"/>
    <property type="molecule type" value="Genomic_DNA"/>
</dbReference>
<evidence type="ECO:0000313" key="2">
    <source>
        <dbReference type="Proteomes" id="UP001630127"/>
    </source>
</evidence>
<protein>
    <submittedName>
        <fullName evidence="1">Uncharacterized protein</fullName>
    </submittedName>
</protein>
<accession>A0ABD3A0C5</accession>
<comment type="caution">
    <text evidence="1">The sequence shown here is derived from an EMBL/GenBank/DDBJ whole genome shotgun (WGS) entry which is preliminary data.</text>
</comment>
<sequence>MGMGLPDRERNTGEDRGVVEEWEGEVVTDGGWLGQGWVPAYEPLTSRGLRYGNKKSNVGVSIDHVSILIDST</sequence>
<gene>
    <name evidence="1" type="ORF">ACH5RR_013557</name>
</gene>
<proteinExistence type="predicted"/>
<evidence type="ECO:0000313" key="1">
    <source>
        <dbReference type="EMBL" id="KAL3525185.1"/>
    </source>
</evidence>
<keyword evidence="2" id="KW-1185">Reference proteome</keyword>
<reference evidence="1 2" key="1">
    <citation type="submission" date="2024-11" db="EMBL/GenBank/DDBJ databases">
        <title>A near-complete genome assembly of Cinchona calisaya.</title>
        <authorList>
            <person name="Lian D.C."/>
            <person name="Zhao X.W."/>
            <person name="Wei L."/>
        </authorList>
    </citation>
    <scope>NUCLEOTIDE SEQUENCE [LARGE SCALE GENOMIC DNA]</scope>
    <source>
        <tissue evidence="1">Nenye</tissue>
    </source>
</reference>
<dbReference type="Proteomes" id="UP001630127">
    <property type="component" value="Unassembled WGS sequence"/>
</dbReference>
<dbReference type="AlphaFoldDB" id="A0ABD3A0C5"/>
<name>A0ABD3A0C5_9GENT</name>